<name>A0A0C1E4Z0_9BACT</name>
<organism evidence="1 2">
    <name type="scientific">Parachlamydia acanthamoebae</name>
    <dbReference type="NCBI Taxonomy" id="83552"/>
    <lineage>
        <taxon>Bacteria</taxon>
        <taxon>Pseudomonadati</taxon>
        <taxon>Chlamydiota</taxon>
        <taxon>Chlamydiia</taxon>
        <taxon>Parachlamydiales</taxon>
        <taxon>Parachlamydiaceae</taxon>
        <taxon>Parachlamydia</taxon>
    </lineage>
</organism>
<dbReference type="PATRIC" id="fig|83552.4.peg.2404"/>
<evidence type="ECO:0008006" key="3">
    <source>
        <dbReference type="Google" id="ProtNLM"/>
    </source>
</evidence>
<evidence type="ECO:0000313" key="1">
    <source>
        <dbReference type="EMBL" id="KIA76432.1"/>
    </source>
</evidence>
<dbReference type="Gene3D" id="2.60.120.620">
    <property type="entry name" value="q2cbj1_9rhob like domain"/>
    <property type="match status" value="1"/>
</dbReference>
<comment type="caution">
    <text evidence="1">The sequence shown here is derived from an EMBL/GenBank/DDBJ whole genome shotgun (WGS) entry which is preliminary data.</text>
</comment>
<dbReference type="Proteomes" id="UP000031307">
    <property type="component" value="Unassembled WGS sequence"/>
</dbReference>
<reference evidence="1 2" key="1">
    <citation type="journal article" date="2014" name="Mol. Biol. Evol.">
        <title>Massive expansion of Ubiquitination-related gene families within the Chlamydiae.</title>
        <authorList>
            <person name="Domman D."/>
            <person name="Collingro A."/>
            <person name="Lagkouvardos I."/>
            <person name="Gehre L."/>
            <person name="Weinmaier T."/>
            <person name="Rattei T."/>
            <person name="Subtil A."/>
            <person name="Horn M."/>
        </authorList>
    </citation>
    <scope>NUCLEOTIDE SEQUENCE [LARGE SCALE GENOMIC DNA]</scope>
    <source>
        <strain evidence="1 2">OEW1</strain>
    </source>
</reference>
<gene>
    <name evidence="1" type="ORF">DB43_AG00100</name>
</gene>
<dbReference type="EMBL" id="JSAM01000117">
    <property type="protein sequence ID" value="KIA76432.1"/>
    <property type="molecule type" value="Genomic_DNA"/>
</dbReference>
<accession>A0A0C1E4Z0</accession>
<protein>
    <recommendedName>
        <fullName evidence="3">Prolyl 4-hydroxylase alpha subunit Fe(2+) 2OG dioxygenase domain-containing protein</fullName>
    </recommendedName>
</protein>
<dbReference type="AlphaFoldDB" id="A0A0C1E4Z0"/>
<proteinExistence type="predicted"/>
<sequence>MFFERIQIMELINESVIRSFPLESFLKRWPFPWHNFHEFLTEESFKQLHDEFPPLELFEYHENLARGKNQRPHNRYYLAYEKSKYSEDKEKVGAIHAEFLSPTWQKFLHEIETNAPYQNLMKQILGEQRYQIRYAWHMGISTNEVSPHCDNASKVATHIFYFNTSEDWDLAWGGALLVLGDKLTPNQNPDFQDFMTSTPINFLDNYSFLFKNTPNAWHGVKALKSPPGKYRRLFNVIYDLE</sequence>
<evidence type="ECO:0000313" key="2">
    <source>
        <dbReference type="Proteomes" id="UP000031307"/>
    </source>
</evidence>